<keyword evidence="4" id="KW-1185">Reference proteome</keyword>
<dbReference type="InterPro" id="IPR011032">
    <property type="entry name" value="GroES-like_sf"/>
</dbReference>
<dbReference type="SUPFAM" id="SSF50129">
    <property type="entry name" value="GroES-like"/>
    <property type="match status" value="1"/>
</dbReference>
<sequence length="348" mass="38120">MAPNTLTFKRILANSSILGANPEPSHFRVVTVTEPIPELKPNELFVKNLSFSLDPYIRYEFAKGQTESPVIGFGLSRVLESANPSFPKDSLILAPVDWAEYSHISSSELLIEVVLVDRTLPYADKVSLSAYHGVLGVPGLTAWHSLRKIGDLKAGETIYVSSAAGTLGQLVGQLAKRKGLRVIGSAGSQAKIDYLTKELGYDYVFNYKTADKRQALTEAVGDKGLDIYYDLVGDDTTEVVLDLLNPRGRILAVGILAEHQGQKTEPPKNLINILFKQLRYEGYVIFGNAQEVPAFWEELLPLVANGDIKYTEHIVKLGQGGLEAVPQTYINLLKGVYQGKVSVDVASE</sequence>
<accession>A0A9P6U1A1</accession>
<dbReference type="AlphaFoldDB" id="A0A9P6U1A1"/>
<dbReference type="OrthoDB" id="809632at2759"/>
<dbReference type="PANTHER" id="PTHR43205:SF7">
    <property type="entry name" value="PROSTAGLANDIN REDUCTASE 1"/>
    <property type="match status" value="1"/>
</dbReference>
<dbReference type="PANTHER" id="PTHR43205">
    <property type="entry name" value="PROSTAGLANDIN REDUCTASE"/>
    <property type="match status" value="1"/>
</dbReference>
<protein>
    <recommendedName>
        <fullName evidence="2">Enoyl reductase (ER) domain-containing protein</fullName>
    </recommendedName>
</protein>
<keyword evidence="1" id="KW-0560">Oxidoreductase</keyword>
<feature type="domain" description="Enoyl reductase (ER)" evidence="2">
    <location>
        <begin position="20"/>
        <end position="343"/>
    </location>
</feature>
<name>A0A9P6U1A1_9FUNG</name>
<dbReference type="SMART" id="SM00829">
    <property type="entry name" value="PKS_ER"/>
    <property type="match status" value="1"/>
</dbReference>
<dbReference type="SUPFAM" id="SSF51735">
    <property type="entry name" value="NAD(P)-binding Rossmann-fold domains"/>
    <property type="match status" value="1"/>
</dbReference>
<evidence type="ECO:0000256" key="1">
    <source>
        <dbReference type="ARBA" id="ARBA00023002"/>
    </source>
</evidence>
<evidence type="ECO:0000313" key="3">
    <source>
        <dbReference type="EMBL" id="KAG0256177.1"/>
    </source>
</evidence>
<dbReference type="InterPro" id="IPR020843">
    <property type="entry name" value="ER"/>
</dbReference>
<dbReference type="InterPro" id="IPR045010">
    <property type="entry name" value="MDR_fam"/>
</dbReference>
<dbReference type="FunFam" id="3.40.50.720:FF:000121">
    <property type="entry name" value="Prostaglandin reductase 2"/>
    <property type="match status" value="1"/>
</dbReference>
<dbReference type="Proteomes" id="UP000807716">
    <property type="component" value="Unassembled WGS sequence"/>
</dbReference>
<dbReference type="Gene3D" id="3.90.180.10">
    <property type="entry name" value="Medium-chain alcohol dehydrogenases, catalytic domain"/>
    <property type="match status" value="1"/>
</dbReference>
<comment type="caution">
    <text evidence="3">The sequence shown here is derived from an EMBL/GenBank/DDBJ whole genome shotgun (WGS) entry which is preliminary data.</text>
</comment>
<proteinExistence type="predicted"/>
<dbReference type="Gene3D" id="3.40.50.720">
    <property type="entry name" value="NAD(P)-binding Rossmann-like Domain"/>
    <property type="match status" value="1"/>
</dbReference>
<organism evidence="3 4">
    <name type="scientific">Actinomortierella ambigua</name>
    <dbReference type="NCBI Taxonomy" id="1343610"/>
    <lineage>
        <taxon>Eukaryota</taxon>
        <taxon>Fungi</taxon>
        <taxon>Fungi incertae sedis</taxon>
        <taxon>Mucoromycota</taxon>
        <taxon>Mortierellomycotina</taxon>
        <taxon>Mortierellomycetes</taxon>
        <taxon>Mortierellales</taxon>
        <taxon>Mortierellaceae</taxon>
        <taxon>Actinomortierella</taxon>
    </lineage>
</organism>
<dbReference type="InterPro" id="IPR041694">
    <property type="entry name" value="ADH_N_2"/>
</dbReference>
<dbReference type="InterPro" id="IPR036291">
    <property type="entry name" value="NAD(P)-bd_dom_sf"/>
</dbReference>
<gene>
    <name evidence="3" type="ORF">DFQ27_005873</name>
</gene>
<dbReference type="GO" id="GO:0016628">
    <property type="term" value="F:oxidoreductase activity, acting on the CH-CH group of donors, NAD or NADP as acceptor"/>
    <property type="evidence" value="ECO:0007669"/>
    <property type="project" value="InterPro"/>
</dbReference>
<dbReference type="CDD" id="cd05288">
    <property type="entry name" value="PGDH"/>
    <property type="match status" value="1"/>
</dbReference>
<dbReference type="Pfam" id="PF16884">
    <property type="entry name" value="ADH_N_2"/>
    <property type="match status" value="1"/>
</dbReference>
<dbReference type="InterPro" id="IPR013149">
    <property type="entry name" value="ADH-like_C"/>
</dbReference>
<reference evidence="3" key="1">
    <citation type="journal article" date="2020" name="Fungal Divers.">
        <title>Resolving the Mortierellaceae phylogeny through synthesis of multi-gene phylogenetics and phylogenomics.</title>
        <authorList>
            <person name="Vandepol N."/>
            <person name="Liber J."/>
            <person name="Desiro A."/>
            <person name="Na H."/>
            <person name="Kennedy M."/>
            <person name="Barry K."/>
            <person name="Grigoriev I.V."/>
            <person name="Miller A.N."/>
            <person name="O'Donnell K."/>
            <person name="Stajich J.E."/>
            <person name="Bonito G."/>
        </authorList>
    </citation>
    <scope>NUCLEOTIDE SEQUENCE</scope>
    <source>
        <strain evidence="3">BC1065</strain>
    </source>
</reference>
<evidence type="ECO:0000259" key="2">
    <source>
        <dbReference type="SMART" id="SM00829"/>
    </source>
</evidence>
<evidence type="ECO:0000313" key="4">
    <source>
        <dbReference type="Proteomes" id="UP000807716"/>
    </source>
</evidence>
<dbReference type="EMBL" id="JAAAJB010000422">
    <property type="protein sequence ID" value="KAG0256177.1"/>
    <property type="molecule type" value="Genomic_DNA"/>
</dbReference>
<dbReference type="Pfam" id="PF00107">
    <property type="entry name" value="ADH_zinc_N"/>
    <property type="match status" value="1"/>
</dbReference>